<evidence type="ECO:0000313" key="1">
    <source>
        <dbReference type="EMBL" id="JAH72731.1"/>
    </source>
</evidence>
<dbReference type="AlphaFoldDB" id="A0A0E9V429"/>
<sequence length="42" mass="4407">MTVSPARTDLSSSTLFAVCSGVPLTVPSVPISRNRPCLLFSV</sequence>
<protein>
    <submittedName>
        <fullName evidence="1">Uncharacterized protein</fullName>
    </submittedName>
</protein>
<reference evidence="1" key="2">
    <citation type="journal article" date="2015" name="Fish Shellfish Immunol.">
        <title>Early steps in the European eel (Anguilla anguilla)-Vibrio vulnificus interaction in the gills: Role of the RtxA13 toxin.</title>
        <authorList>
            <person name="Callol A."/>
            <person name="Pajuelo D."/>
            <person name="Ebbesson L."/>
            <person name="Teles M."/>
            <person name="MacKenzie S."/>
            <person name="Amaro C."/>
        </authorList>
    </citation>
    <scope>NUCLEOTIDE SEQUENCE</scope>
</reference>
<accession>A0A0E9V429</accession>
<dbReference type="EMBL" id="GBXM01035846">
    <property type="protein sequence ID" value="JAH72731.1"/>
    <property type="molecule type" value="Transcribed_RNA"/>
</dbReference>
<organism evidence="1">
    <name type="scientific">Anguilla anguilla</name>
    <name type="common">European freshwater eel</name>
    <name type="synonym">Muraena anguilla</name>
    <dbReference type="NCBI Taxonomy" id="7936"/>
    <lineage>
        <taxon>Eukaryota</taxon>
        <taxon>Metazoa</taxon>
        <taxon>Chordata</taxon>
        <taxon>Craniata</taxon>
        <taxon>Vertebrata</taxon>
        <taxon>Euteleostomi</taxon>
        <taxon>Actinopterygii</taxon>
        <taxon>Neopterygii</taxon>
        <taxon>Teleostei</taxon>
        <taxon>Anguilliformes</taxon>
        <taxon>Anguillidae</taxon>
        <taxon>Anguilla</taxon>
    </lineage>
</organism>
<proteinExistence type="predicted"/>
<name>A0A0E9V429_ANGAN</name>
<reference evidence="1" key="1">
    <citation type="submission" date="2014-11" db="EMBL/GenBank/DDBJ databases">
        <authorList>
            <person name="Amaro Gonzalez C."/>
        </authorList>
    </citation>
    <scope>NUCLEOTIDE SEQUENCE</scope>
</reference>